<keyword evidence="5" id="KW-1185">Reference proteome</keyword>
<dbReference type="RefSeq" id="WP_079408783.1">
    <property type="nucleotide sequence ID" value="NZ_MBTG01000001.1"/>
</dbReference>
<dbReference type="STRING" id="1469647.BC351_00660"/>
<dbReference type="EMBL" id="MBTG01000001">
    <property type="protein sequence ID" value="OPH61784.1"/>
    <property type="molecule type" value="Genomic_DNA"/>
</dbReference>
<evidence type="ECO:0000256" key="1">
    <source>
        <dbReference type="ARBA" id="ARBA00023125"/>
    </source>
</evidence>
<dbReference type="PROSITE" id="PS51900">
    <property type="entry name" value="CB"/>
    <property type="match status" value="1"/>
</dbReference>
<dbReference type="AlphaFoldDB" id="A0A1V4HS64"/>
<sequence length="230" mass="27202">MNQMEMEMINDVTKLEKLHGDLSITTRLRLDQFLDSLKPSTRLTYRSTLINFLYRLKSSNPLQLRQYNLAQWDQYVSEYLSTFSNKTINNKAYAVKAFFEYLIEIGERKSNPLEGFVWLQESSDNESRHVLTWEQISLLKATIRDKTYEVFIWGYEEGRRISETGHNGSYVDYHSKLLGKQIGIESLKYSDITAARKRFYATCPVTHQYLEMTEENWIFKNGLLQFNKNK</sequence>
<dbReference type="InterPro" id="IPR044068">
    <property type="entry name" value="CB"/>
</dbReference>
<dbReference type="Pfam" id="PF02899">
    <property type="entry name" value="Phage_int_SAM_1"/>
    <property type="match status" value="1"/>
</dbReference>
<name>A0A1V4HS64_9BACL</name>
<gene>
    <name evidence="4" type="ORF">BC351_00660</name>
</gene>
<comment type="caution">
    <text evidence="4">The sequence shown here is derived from an EMBL/GenBank/DDBJ whole genome shotgun (WGS) entry which is preliminary data.</text>
</comment>
<dbReference type="InterPro" id="IPR010998">
    <property type="entry name" value="Integrase_recombinase_N"/>
</dbReference>
<dbReference type="InterPro" id="IPR004107">
    <property type="entry name" value="Integrase_SAM-like_N"/>
</dbReference>
<feature type="domain" description="Core-binding (CB)" evidence="3">
    <location>
        <begin position="24"/>
        <end position="103"/>
    </location>
</feature>
<dbReference type="InterPro" id="IPR011010">
    <property type="entry name" value="DNA_brk_join_enz"/>
</dbReference>
<dbReference type="Proteomes" id="UP000190626">
    <property type="component" value="Unassembled WGS sequence"/>
</dbReference>
<dbReference type="GO" id="GO:0003677">
    <property type="term" value="F:DNA binding"/>
    <property type="evidence" value="ECO:0007669"/>
    <property type="project" value="UniProtKB-UniRule"/>
</dbReference>
<reference evidence="5" key="1">
    <citation type="submission" date="2016-07" db="EMBL/GenBank/DDBJ databases">
        <authorList>
            <person name="Florea S."/>
            <person name="Webb J.S."/>
            <person name="Jaromczyk J."/>
            <person name="Schardl C.L."/>
        </authorList>
    </citation>
    <scope>NUCLEOTIDE SEQUENCE [LARGE SCALE GENOMIC DNA]</scope>
    <source>
        <strain evidence="5">CY1</strain>
    </source>
</reference>
<evidence type="ECO:0000256" key="2">
    <source>
        <dbReference type="PROSITE-ProRule" id="PRU01248"/>
    </source>
</evidence>
<dbReference type="SUPFAM" id="SSF56349">
    <property type="entry name" value="DNA breaking-rejoining enzymes"/>
    <property type="match status" value="1"/>
</dbReference>
<accession>A0A1V4HS64</accession>
<organism evidence="4 5">
    <name type="scientific">Paenibacillus ferrarius</name>
    <dbReference type="NCBI Taxonomy" id="1469647"/>
    <lineage>
        <taxon>Bacteria</taxon>
        <taxon>Bacillati</taxon>
        <taxon>Bacillota</taxon>
        <taxon>Bacilli</taxon>
        <taxon>Bacillales</taxon>
        <taxon>Paenibacillaceae</taxon>
        <taxon>Paenibacillus</taxon>
    </lineage>
</organism>
<proteinExistence type="predicted"/>
<evidence type="ECO:0000313" key="5">
    <source>
        <dbReference type="Proteomes" id="UP000190626"/>
    </source>
</evidence>
<evidence type="ECO:0000259" key="3">
    <source>
        <dbReference type="PROSITE" id="PS51900"/>
    </source>
</evidence>
<evidence type="ECO:0000313" key="4">
    <source>
        <dbReference type="EMBL" id="OPH61784.1"/>
    </source>
</evidence>
<dbReference type="Gene3D" id="1.10.150.130">
    <property type="match status" value="1"/>
</dbReference>
<keyword evidence="1 2" id="KW-0238">DNA-binding</keyword>
<dbReference type="GO" id="GO:0015074">
    <property type="term" value="P:DNA integration"/>
    <property type="evidence" value="ECO:0007669"/>
    <property type="project" value="InterPro"/>
</dbReference>
<protein>
    <recommendedName>
        <fullName evidence="3">Core-binding (CB) domain-containing protein</fullName>
    </recommendedName>
</protein>